<evidence type="ECO:0000313" key="9">
    <source>
        <dbReference type="EMBL" id="AEV94739.1"/>
    </source>
</evidence>
<feature type="transmembrane region" description="Helical" evidence="7">
    <location>
        <begin position="236"/>
        <end position="257"/>
    </location>
</feature>
<dbReference type="RefSeq" id="WP_014214937.1">
    <property type="nucleotide sequence ID" value="NC_016605.1"/>
</dbReference>
<protein>
    <submittedName>
        <fullName evidence="9">Glycosyl transferase 2 family protein</fullName>
    </submittedName>
</protein>
<evidence type="ECO:0000256" key="1">
    <source>
        <dbReference type="ARBA" id="ARBA00004141"/>
    </source>
</evidence>
<dbReference type="PANTHER" id="PTHR48090">
    <property type="entry name" value="UNDECAPRENYL-PHOSPHATE 4-DEOXY-4-FORMAMIDO-L-ARABINOSE TRANSFERASE-RELATED"/>
    <property type="match status" value="1"/>
</dbReference>
<dbReference type="InterPro" id="IPR050256">
    <property type="entry name" value="Glycosyltransferase_2"/>
</dbReference>
<dbReference type="PANTHER" id="PTHR48090:SF1">
    <property type="entry name" value="PROPHAGE BACTOPRENOL GLUCOSYL TRANSFERASE HOMOLOG"/>
    <property type="match status" value="1"/>
</dbReference>
<comment type="subcellular location">
    <subcellularLocation>
        <location evidence="1">Membrane</location>
        <topology evidence="1">Multi-pass membrane protein</topology>
    </subcellularLocation>
</comment>
<reference evidence="9 10" key="1">
    <citation type="journal article" date="2012" name="J. Bacteriol.">
        <title>Complete Genome Sequence of the Beer Spoilage Organism Pediococcus claussenii ATCC BAA-344T.</title>
        <authorList>
            <person name="Pittet V."/>
            <person name="Abegunde T."/>
            <person name="Marfleet T."/>
            <person name="Haakensen M."/>
            <person name="Morrow K."/>
            <person name="Jayaprakash T."/>
            <person name="Schroeder K."/>
            <person name="Trost B."/>
            <person name="Byrns S."/>
            <person name="Bergsveinson J."/>
            <person name="Kusalik A."/>
            <person name="Ziola B."/>
        </authorList>
    </citation>
    <scope>NUCLEOTIDE SEQUENCE [LARGE SCALE GENOMIC DNA]</scope>
    <source>
        <strain evidence="9 10">ATCC BAA-344</strain>
    </source>
</reference>
<feature type="transmembrane region" description="Helical" evidence="7">
    <location>
        <begin position="269"/>
        <end position="293"/>
    </location>
</feature>
<evidence type="ECO:0000256" key="7">
    <source>
        <dbReference type="SAM" id="Phobius"/>
    </source>
</evidence>
<dbReference type="Gene3D" id="3.90.550.10">
    <property type="entry name" value="Spore Coat Polysaccharide Biosynthesis Protein SpsA, Chain A"/>
    <property type="match status" value="1"/>
</dbReference>
<name>G8PBJ0_PEDCP</name>
<dbReference type="InterPro" id="IPR029044">
    <property type="entry name" value="Nucleotide-diphossugar_trans"/>
</dbReference>
<dbReference type="AlphaFoldDB" id="G8PBJ0"/>
<evidence type="ECO:0000256" key="4">
    <source>
        <dbReference type="ARBA" id="ARBA00022692"/>
    </source>
</evidence>
<proteinExistence type="predicted"/>
<dbReference type="GO" id="GO:0005886">
    <property type="term" value="C:plasma membrane"/>
    <property type="evidence" value="ECO:0007669"/>
    <property type="project" value="TreeGrafter"/>
</dbReference>
<evidence type="ECO:0000256" key="3">
    <source>
        <dbReference type="ARBA" id="ARBA00022679"/>
    </source>
</evidence>
<evidence type="ECO:0000256" key="6">
    <source>
        <dbReference type="ARBA" id="ARBA00023136"/>
    </source>
</evidence>
<keyword evidence="2" id="KW-0328">Glycosyltransferase</keyword>
<gene>
    <name evidence="9" type="ordered locus">PECL_436</name>
</gene>
<organism evidence="9 10">
    <name type="scientific">Pediococcus claussenii (strain ATCC BAA-344 / DSM 14800 / JCM 18046 / KCTC 3811 / LMG 21948 / P06)</name>
    <dbReference type="NCBI Taxonomy" id="701521"/>
    <lineage>
        <taxon>Bacteria</taxon>
        <taxon>Bacillati</taxon>
        <taxon>Bacillota</taxon>
        <taxon>Bacilli</taxon>
        <taxon>Lactobacillales</taxon>
        <taxon>Lactobacillaceae</taxon>
        <taxon>Pediococcus</taxon>
    </lineage>
</organism>
<dbReference type="CDD" id="cd04187">
    <property type="entry name" value="DPM1_like_bac"/>
    <property type="match status" value="1"/>
</dbReference>
<evidence type="ECO:0000259" key="8">
    <source>
        <dbReference type="Pfam" id="PF00535"/>
    </source>
</evidence>
<dbReference type="Proteomes" id="UP000005444">
    <property type="component" value="Chromosome"/>
</dbReference>
<evidence type="ECO:0000313" key="10">
    <source>
        <dbReference type="Proteomes" id="UP000005444"/>
    </source>
</evidence>
<dbReference type="InterPro" id="IPR001173">
    <property type="entry name" value="Glyco_trans_2-like"/>
</dbReference>
<dbReference type="eggNOG" id="COG0463">
    <property type="taxonomic scope" value="Bacteria"/>
</dbReference>
<dbReference type="PATRIC" id="fig|701521.8.peg.411"/>
<keyword evidence="6 7" id="KW-0472">Membrane</keyword>
<sequence length="313" mass="35696">MEKLTVVVPAFNEEEVLHDSIKRLNDIEAELINDLSIDYLSDILIVDDGSTDKTWHIIEEEHRNNPRIKGIKFSRNFGHQNALLAGMRQAIETADIVVTIDADLQDDPNAIKKMVELHQKGNQIVYGVRNNRDTDTWFKRNSAQLFYKLLNMIGVQLIINHADFRLMAKPAVEALLEYKERNLFLRGVIPMLGFESERVYYKRTARTAGTSKYPLKKMLSFAWEGITSLTIAPVRLILYLGALVSLFGIGMFIYTVVEKLSGSTVHGWSSLMISIWILGGFQMMSLGIVGEYIGKVTTEVKRRPRYTVEKVLR</sequence>
<dbReference type="SUPFAM" id="SSF53448">
    <property type="entry name" value="Nucleotide-diphospho-sugar transferases"/>
    <property type="match status" value="1"/>
</dbReference>
<keyword evidence="10" id="KW-1185">Reference proteome</keyword>
<keyword evidence="5 7" id="KW-1133">Transmembrane helix</keyword>
<dbReference type="KEGG" id="pce:PECL_436"/>
<keyword evidence="3 9" id="KW-0808">Transferase</keyword>
<evidence type="ECO:0000256" key="2">
    <source>
        <dbReference type="ARBA" id="ARBA00022676"/>
    </source>
</evidence>
<dbReference type="GO" id="GO:0016757">
    <property type="term" value="F:glycosyltransferase activity"/>
    <property type="evidence" value="ECO:0007669"/>
    <property type="project" value="UniProtKB-KW"/>
</dbReference>
<keyword evidence="4 7" id="KW-0812">Transmembrane</keyword>
<dbReference type="Pfam" id="PF00535">
    <property type="entry name" value="Glycos_transf_2"/>
    <property type="match status" value="1"/>
</dbReference>
<dbReference type="STRING" id="701521.PECL_436"/>
<accession>G8PBJ0</accession>
<dbReference type="EMBL" id="CP003137">
    <property type="protein sequence ID" value="AEV94739.1"/>
    <property type="molecule type" value="Genomic_DNA"/>
</dbReference>
<dbReference type="HOGENOM" id="CLU_033536_0_1_9"/>
<feature type="domain" description="Glycosyltransferase 2-like" evidence="8">
    <location>
        <begin position="5"/>
        <end position="175"/>
    </location>
</feature>
<evidence type="ECO:0000256" key="5">
    <source>
        <dbReference type="ARBA" id="ARBA00022989"/>
    </source>
</evidence>